<proteinExistence type="predicted"/>
<accession>A0A0L7KYW3</accession>
<name>A0A0L7KYW3_OPEBR</name>
<dbReference type="AlphaFoldDB" id="A0A0L7KYW3"/>
<organism evidence="1 2">
    <name type="scientific">Operophtera brumata</name>
    <name type="common">Winter moth</name>
    <name type="synonym">Phalaena brumata</name>
    <dbReference type="NCBI Taxonomy" id="104452"/>
    <lineage>
        <taxon>Eukaryota</taxon>
        <taxon>Metazoa</taxon>
        <taxon>Ecdysozoa</taxon>
        <taxon>Arthropoda</taxon>
        <taxon>Hexapoda</taxon>
        <taxon>Insecta</taxon>
        <taxon>Pterygota</taxon>
        <taxon>Neoptera</taxon>
        <taxon>Endopterygota</taxon>
        <taxon>Lepidoptera</taxon>
        <taxon>Glossata</taxon>
        <taxon>Ditrysia</taxon>
        <taxon>Geometroidea</taxon>
        <taxon>Geometridae</taxon>
        <taxon>Larentiinae</taxon>
        <taxon>Operophtera</taxon>
    </lineage>
</organism>
<keyword evidence="2" id="KW-1185">Reference proteome</keyword>
<reference evidence="1 2" key="1">
    <citation type="journal article" date="2015" name="Genome Biol. Evol.">
        <title>The genome of winter moth (Operophtera brumata) provides a genomic perspective on sexual dimorphism and phenology.</title>
        <authorList>
            <person name="Derks M.F."/>
            <person name="Smit S."/>
            <person name="Salis L."/>
            <person name="Schijlen E."/>
            <person name="Bossers A."/>
            <person name="Mateman C."/>
            <person name="Pijl A.S."/>
            <person name="de Ridder D."/>
            <person name="Groenen M.A."/>
            <person name="Visser M.E."/>
            <person name="Megens H.J."/>
        </authorList>
    </citation>
    <scope>NUCLEOTIDE SEQUENCE [LARGE SCALE GENOMIC DNA]</scope>
    <source>
        <strain evidence="1">WM2013NL</strain>
        <tissue evidence="1">Head and thorax</tissue>
    </source>
</reference>
<dbReference type="Proteomes" id="UP000037510">
    <property type="component" value="Unassembled WGS sequence"/>
</dbReference>
<comment type="caution">
    <text evidence="1">The sequence shown here is derived from an EMBL/GenBank/DDBJ whole genome shotgun (WGS) entry which is preliminary data.</text>
</comment>
<dbReference type="EMBL" id="JTDY01004284">
    <property type="protein sequence ID" value="KOB68340.1"/>
    <property type="molecule type" value="Genomic_DNA"/>
</dbReference>
<evidence type="ECO:0000313" key="2">
    <source>
        <dbReference type="Proteomes" id="UP000037510"/>
    </source>
</evidence>
<evidence type="ECO:0000313" key="1">
    <source>
        <dbReference type="EMBL" id="KOB68340.1"/>
    </source>
</evidence>
<sequence>MSTVLQVEGGADILESTLQHLHRLRRAQLVLPQPESAYKKCISAGFTGCAIEVSKFIANTTVQQGVVDCCSI</sequence>
<protein>
    <submittedName>
        <fullName evidence="1">Enhancer of split mgamma</fullName>
    </submittedName>
</protein>
<gene>
    <name evidence="1" type="ORF">OBRU01_12637</name>
</gene>